<dbReference type="InterPro" id="IPR002314">
    <property type="entry name" value="aa-tRNA-synt_IIb"/>
</dbReference>
<dbReference type="InterPro" id="IPR045864">
    <property type="entry name" value="aa-tRNA-synth_II/BPL/LPL"/>
</dbReference>
<keyword evidence="10" id="KW-0809">Transit peptide</keyword>
<dbReference type="Gene3D" id="3.40.605.10">
    <property type="entry name" value="Aldehyde Dehydrogenase, Chain A, domain 1"/>
    <property type="match status" value="1"/>
</dbReference>
<dbReference type="GO" id="GO:0004829">
    <property type="term" value="F:threonine-tRNA ligase activity"/>
    <property type="evidence" value="ECO:0007669"/>
    <property type="project" value="UniProtKB-EC"/>
</dbReference>
<evidence type="ECO:0000259" key="19">
    <source>
        <dbReference type="PROSITE" id="PS50862"/>
    </source>
</evidence>
<dbReference type="CDD" id="cd07105">
    <property type="entry name" value="ALDH_SaliADH"/>
    <property type="match status" value="1"/>
</dbReference>
<dbReference type="CDD" id="cd00771">
    <property type="entry name" value="ThrRS_core"/>
    <property type="match status" value="1"/>
</dbReference>
<keyword evidence="12" id="KW-0496">Mitochondrion</keyword>
<evidence type="ECO:0000256" key="14">
    <source>
        <dbReference type="ARBA" id="ARBA00031900"/>
    </source>
</evidence>
<dbReference type="PROSITE" id="PS50862">
    <property type="entry name" value="AA_TRNA_LIGASE_II"/>
    <property type="match status" value="1"/>
</dbReference>
<evidence type="ECO:0000256" key="15">
    <source>
        <dbReference type="ARBA" id="ARBA00049515"/>
    </source>
</evidence>
<comment type="subcellular location">
    <subcellularLocation>
        <location evidence="1">Mitochondrion matrix</location>
    </subcellularLocation>
</comment>
<gene>
    <name evidence="20" type="ORF">CLUP02_13713</name>
</gene>
<evidence type="ECO:0000256" key="4">
    <source>
        <dbReference type="ARBA" id="ARBA00013163"/>
    </source>
</evidence>
<keyword evidence="5" id="KW-0436">Ligase</keyword>
<accession>A0A9Q8WML1</accession>
<dbReference type="InterPro" id="IPR033728">
    <property type="entry name" value="ThrRS_core"/>
</dbReference>
<keyword evidence="8" id="KW-0521">NADP</keyword>
<dbReference type="FunFam" id="3.30.930.10:FF:000039">
    <property type="entry name" value="Threonyl-tRNA synthetase, mitochondrial"/>
    <property type="match status" value="1"/>
</dbReference>
<evidence type="ECO:0000256" key="2">
    <source>
        <dbReference type="ARBA" id="ARBA00008226"/>
    </source>
</evidence>
<proteinExistence type="inferred from homology"/>
<dbReference type="GeneID" id="73347660"/>
<evidence type="ECO:0000256" key="10">
    <source>
        <dbReference type="ARBA" id="ARBA00022946"/>
    </source>
</evidence>
<comment type="catalytic activity">
    <reaction evidence="15">
        <text>tRNA(Thr) + L-threonine + ATP = L-threonyl-tRNA(Thr) + AMP + diphosphate + H(+)</text>
        <dbReference type="Rhea" id="RHEA:24624"/>
        <dbReference type="Rhea" id="RHEA-COMP:9670"/>
        <dbReference type="Rhea" id="RHEA-COMP:9704"/>
        <dbReference type="ChEBI" id="CHEBI:15378"/>
        <dbReference type="ChEBI" id="CHEBI:30616"/>
        <dbReference type="ChEBI" id="CHEBI:33019"/>
        <dbReference type="ChEBI" id="CHEBI:57926"/>
        <dbReference type="ChEBI" id="CHEBI:78442"/>
        <dbReference type="ChEBI" id="CHEBI:78534"/>
        <dbReference type="ChEBI" id="CHEBI:456215"/>
        <dbReference type="EC" id="6.1.1.3"/>
    </reaction>
</comment>
<dbReference type="RefSeq" id="XP_049149796.1">
    <property type="nucleotide sequence ID" value="XM_049292650.1"/>
</dbReference>
<evidence type="ECO:0000256" key="9">
    <source>
        <dbReference type="ARBA" id="ARBA00022917"/>
    </source>
</evidence>
<dbReference type="InterPro" id="IPR016163">
    <property type="entry name" value="Ald_DH_C"/>
</dbReference>
<keyword evidence="7" id="KW-0067">ATP-binding</keyword>
<dbReference type="InterPro" id="IPR006195">
    <property type="entry name" value="aa-tRNA-synth_II"/>
</dbReference>
<dbReference type="PRINTS" id="PR01047">
    <property type="entry name" value="TRNASYNTHTHR"/>
</dbReference>
<keyword evidence="11 17" id="KW-0560">Oxidoreductase</keyword>
<evidence type="ECO:0000256" key="12">
    <source>
        <dbReference type="ARBA" id="ARBA00023128"/>
    </source>
</evidence>
<dbReference type="NCBIfam" id="TIGR00418">
    <property type="entry name" value="thrS"/>
    <property type="match status" value="1"/>
</dbReference>
<dbReference type="SUPFAM" id="SSF52954">
    <property type="entry name" value="Class II aaRS ABD-related"/>
    <property type="match status" value="1"/>
</dbReference>
<keyword evidence="9" id="KW-0648">Protein biosynthesis</keyword>
<feature type="region of interest" description="Disordered" evidence="18">
    <location>
        <begin position="1140"/>
        <end position="1174"/>
    </location>
</feature>
<name>A0A9Q8WML1_9PEZI</name>
<dbReference type="FunFam" id="3.40.309.10:FF:000010">
    <property type="entry name" value="Gamma-aminobutyraldehyde dehydrogenase"/>
    <property type="match status" value="1"/>
</dbReference>
<dbReference type="InterPro" id="IPR016162">
    <property type="entry name" value="Ald_DH_N"/>
</dbReference>
<keyword evidence="6" id="KW-0547">Nucleotide-binding</keyword>
<evidence type="ECO:0000313" key="21">
    <source>
        <dbReference type="Proteomes" id="UP000830671"/>
    </source>
</evidence>
<evidence type="ECO:0000256" key="7">
    <source>
        <dbReference type="ARBA" id="ARBA00022840"/>
    </source>
</evidence>
<dbReference type="EC" id="6.1.1.3" evidence="4"/>
<feature type="domain" description="Aminoacyl-transfer RNA synthetases class-II family profile" evidence="19">
    <location>
        <begin position="1079"/>
        <end position="1403"/>
    </location>
</feature>
<dbReference type="Pfam" id="PF00587">
    <property type="entry name" value="tRNA-synt_2b"/>
    <property type="match status" value="1"/>
</dbReference>
<dbReference type="SUPFAM" id="SSF53720">
    <property type="entry name" value="ALDH-like"/>
    <property type="match status" value="1"/>
</dbReference>
<evidence type="ECO:0000256" key="16">
    <source>
        <dbReference type="PROSITE-ProRule" id="PRU10007"/>
    </source>
</evidence>
<dbReference type="GO" id="GO:0005524">
    <property type="term" value="F:ATP binding"/>
    <property type="evidence" value="ECO:0007669"/>
    <property type="project" value="UniProtKB-KW"/>
</dbReference>
<evidence type="ECO:0000256" key="8">
    <source>
        <dbReference type="ARBA" id="ARBA00022857"/>
    </source>
</evidence>
<dbReference type="GO" id="GO:0016620">
    <property type="term" value="F:oxidoreductase activity, acting on the aldehyde or oxo group of donors, NAD or NADP as acceptor"/>
    <property type="evidence" value="ECO:0007669"/>
    <property type="project" value="InterPro"/>
</dbReference>
<dbReference type="PANTHER" id="PTHR11451:SF50">
    <property type="entry name" value="THREONINE--TRNA LIGASE, MITOCHONDRIAL"/>
    <property type="match status" value="1"/>
</dbReference>
<reference evidence="20" key="1">
    <citation type="journal article" date="2021" name="Mol. Plant Microbe Interact.">
        <title>Complete Genome Sequence of the Plant-Pathogenic Fungus Colletotrichum lupini.</title>
        <authorList>
            <person name="Baroncelli R."/>
            <person name="Pensec F."/>
            <person name="Da Lio D."/>
            <person name="Boufleur T."/>
            <person name="Vicente I."/>
            <person name="Sarrocco S."/>
            <person name="Picot A."/>
            <person name="Baraldi E."/>
            <person name="Sukno S."/>
            <person name="Thon M."/>
            <person name="Le Floch G."/>
        </authorList>
    </citation>
    <scope>NUCLEOTIDE SEQUENCE</scope>
    <source>
        <strain evidence="20">IMI 504893</strain>
    </source>
</reference>
<comment type="similarity">
    <text evidence="2">Belongs to the class-II aminoacyl-tRNA synthetase family.</text>
</comment>
<evidence type="ECO:0000313" key="20">
    <source>
        <dbReference type="EMBL" id="UQC88190.1"/>
    </source>
</evidence>
<dbReference type="PROSITE" id="PS00687">
    <property type="entry name" value="ALDEHYDE_DEHYDR_GLU"/>
    <property type="match status" value="1"/>
</dbReference>
<dbReference type="PANTHER" id="PTHR11451">
    <property type="entry name" value="THREONINE-TRNA LIGASE"/>
    <property type="match status" value="1"/>
</dbReference>
<dbReference type="InterPro" id="IPR036621">
    <property type="entry name" value="Anticodon-bd_dom_sf"/>
</dbReference>
<feature type="region of interest" description="Disordered" evidence="18">
    <location>
        <begin position="1494"/>
        <end position="1515"/>
    </location>
</feature>
<feature type="region of interest" description="Disordered" evidence="18">
    <location>
        <begin position="146"/>
        <end position="206"/>
    </location>
</feature>
<dbReference type="Gene3D" id="3.30.930.10">
    <property type="entry name" value="Bira Bifunctional Protein, Domain 2"/>
    <property type="match status" value="1"/>
</dbReference>
<evidence type="ECO:0000256" key="13">
    <source>
        <dbReference type="ARBA" id="ARBA00023146"/>
    </source>
</evidence>
<dbReference type="Gene3D" id="3.40.309.10">
    <property type="entry name" value="Aldehyde Dehydrogenase, Chain A, domain 2"/>
    <property type="match status" value="1"/>
</dbReference>
<dbReference type="GO" id="GO:0006435">
    <property type="term" value="P:threonyl-tRNA aminoacylation"/>
    <property type="evidence" value="ECO:0007669"/>
    <property type="project" value="InterPro"/>
</dbReference>
<dbReference type="InterPro" id="IPR015590">
    <property type="entry name" value="Aldehyde_DH_dom"/>
</dbReference>
<keyword evidence="13" id="KW-0030">Aminoacyl-tRNA synthetase</keyword>
<feature type="compositionally biased region" description="Basic and acidic residues" evidence="18">
    <location>
        <begin position="152"/>
        <end position="169"/>
    </location>
</feature>
<dbReference type="InterPro" id="IPR002320">
    <property type="entry name" value="Thr-tRNA-ligase_IIa"/>
</dbReference>
<dbReference type="InterPro" id="IPR029510">
    <property type="entry name" value="Ald_DH_CS_GLU"/>
</dbReference>
<dbReference type="Pfam" id="PF03129">
    <property type="entry name" value="HGTP_anticodon"/>
    <property type="match status" value="1"/>
</dbReference>
<dbReference type="Proteomes" id="UP000830671">
    <property type="component" value="Chromosome 7"/>
</dbReference>
<evidence type="ECO:0000256" key="5">
    <source>
        <dbReference type="ARBA" id="ARBA00022598"/>
    </source>
</evidence>
<evidence type="ECO:0000256" key="1">
    <source>
        <dbReference type="ARBA" id="ARBA00004305"/>
    </source>
</evidence>
<dbReference type="InterPro" id="IPR016161">
    <property type="entry name" value="Ald_DH/histidinol_DH"/>
</dbReference>
<dbReference type="GO" id="GO:0005759">
    <property type="term" value="C:mitochondrial matrix"/>
    <property type="evidence" value="ECO:0007669"/>
    <property type="project" value="UniProtKB-SubCell"/>
</dbReference>
<evidence type="ECO:0000256" key="11">
    <source>
        <dbReference type="ARBA" id="ARBA00023002"/>
    </source>
</evidence>
<dbReference type="KEGG" id="clup:CLUP02_13713"/>
<feature type="active site" evidence="16">
    <location>
        <position position="552"/>
    </location>
</feature>
<protein>
    <recommendedName>
        <fullName evidence="4">threonine--tRNA ligase</fullName>
        <ecNumber evidence="4">6.1.1.3</ecNumber>
    </recommendedName>
    <alternativeName>
        <fullName evidence="14">Threonyl-tRNA synthetase</fullName>
    </alternativeName>
</protein>
<evidence type="ECO:0000256" key="3">
    <source>
        <dbReference type="ARBA" id="ARBA00009986"/>
    </source>
</evidence>
<dbReference type="Gene3D" id="3.40.50.800">
    <property type="entry name" value="Anticodon-binding domain"/>
    <property type="match status" value="1"/>
</dbReference>
<dbReference type="SUPFAM" id="SSF55681">
    <property type="entry name" value="Class II aaRS and biotin synthetases"/>
    <property type="match status" value="1"/>
</dbReference>
<dbReference type="EMBL" id="CP019479">
    <property type="protein sequence ID" value="UQC88190.1"/>
    <property type="molecule type" value="Genomic_DNA"/>
</dbReference>
<comment type="similarity">
    <text evidence="3 17">Belongs to the aldehyde dehydrogenase family.</text>
</comment>
<organism evidence="20 21">
    <name type="scientific">Colletotrichum lupini</name>
    <dbReference type="NCBI Taxonomy" id="145971"/>
    <lineage>
        <taxon>Eukaryota</taxon>
        <taxon>Fungi</taxon>
        <taxon>Dikarya</taxon>
        <taxon>Ascomycota</taxon>
        <taxon>Pezizomycotina</taxon>
        <taxon>Sordariomycetes</taxon>
        <taxon>Hypocreomycetidae</taxon>
        <taxon>Glomerellales</taxon>
        <taxon>Glomerellaceae</taxon>
        <taxon>Colletotrichum</taxon>
        <taxon>Colletotrichum acutatum species complex</taxon>
    </lineage>
</organism>
<evidence type="ECO:0000256" key="6">
    <source>
        <dbReference type="ARBA" id="ARBA00022741"/>
    </source>
</evidence>
<keyword evidence="21" id="KW-1185">Reference proteome</keyword>
<dbReference type="Pfam" id="PF00171">
    <property type="entry name" value="Aldedh"/>
    <property type="match status" value="1"/>
</dbReference>
<evidence type="ECO:0000256" key="18">
    <source>
        <dbReference type="SAM" id="MobiDB-lite"/>
    </source>
</evidence>
<dbReference type="InterPro" id="IPR004154">
    <property type="entry name" value="Anticodon-bd"/>
</dbReference>
<dbReference type="FunFam" id="3.40.605.10:FF:000012">
    <property type="entry name" value="NAD-dependent succinate-semialdehyde dehydrogenase"/>
    <property type="match status" value="1"/>
</dbReference>
<evidence type="ECO:0000256" key="17">
    <source>
        <dbReference type="RuleBase" id="RU003345"/>
    </source>
</evidence>
<feature type="compositionally biased region" description="Polar residues" evidence="18">
    <location>
        <begin position="185"/>
        <end position="197"/>
    </location>
</feature>
<sequence>MPESEAKKAAKPPLKVELALPVVYQGHGSYTESSKGVRDVQIVMPGSRPKQVDVLQVDSTATSQPFIDPAVFQKWSDRDASSRIRALGGCSGTFLGPVTKHVPLPAAICQTRGALANKVGEIWARVRSGNCGRHLKTPEFLPAAQSRPLWDPIRKTDERRNSRGAKSSDLELQQSHVRSDRYYHTESQLPKSQFSSTSREHRQHNAGYRPGMLLDWARSVVSTLRVPARNRPTMPTPAGSGRLRVSPRVHFPRAGFRALESVALTIGMSKRAWFRYPLSRISARFSYSFQAMSTQTNGDTPAGDYTVPFFLDGEKVIAKKTFDVVSPATGKVIHKCGSATEEDALAAVDSAAKAFKSWKKTTLGQRQEIFLKAAAIMESRKEELARVMSEETGAAAGWSEFILGLGIGCLKDVGGRLLTIQGSLPTTNDPNVSAMVLKEPYGVVLAIAPWNAPYILGARSIAFPIAAGNTAILKASEFSPRTLVEMVSCFHEAGLPKGVLNVIVHEPANAAAITSSLIAHPEVKKINFTGSTGVGRIIAKLAGENLKPVLLELGGKAPAIVWDDANLELAADQCAVGSFLHGGQICMSTERIIVHKKISEQFQSKLSASIEKIFPSQSDAPVLINAVAVEKNKKLVKDAVSKGAALVAGDVDAEQTSKTRLRPIVIKNVTTDMDIYKTESFGPSVALFEVETEEEAIKLANDTEYGLTSAVFTEDLRTGLRFAKEIESGAVHINNMTVHDEPGLPHGGVKSSGFGRFGSSGLDEWRLDTLTLSEWKEGAYFTALSGSDANAVYPSMTYWFPSHLTARLYDNTVTNRTHSGVDRYQPMTIMGKQCHNIGQFNSAVDHRWEATSATTRAATTHTGTLAWRSTPPPRNCNSGVRVRGELLAASLPWVGETEILSCRKVRDMSQRIRQLRTLILNSPGERTFPTQEVKLSMWAESLLVGFVLRCAGSLIPKCVNGSNEDIPNRKVKSDKTIGLNSSRKLSGPLHHKFESHLENLQGRLTFPLPIVSNPAQCFPHGLSDQPSRRWYADKKAAPPPPPSPAAVAEIDLPDHRKLGVQQELFTSSIYSPGSPIFLPNGTRIFNRLVDFLRRQYVHYGFDEVITPNIYKKSLWEVSGHLQNYADDMYTVTSRARAPEEKTSCCSGAHGDQPREGASGEQATRQAEGEDDDYGLKPMNCPGHCLIFASKNRSYRDLPIRYADFSPLHRNEISGALSGLTRVRRFHQDDGHVFCRPIQIQEEVFKTLDFMKTVYGALGLEQFDFALSTRPADHYIGTDAEWARAESQLRQALEQAGLKYTVKEGDGAFYGPKIDVMLHDSHGKSHQAGTIQLDFQLPQRFNLEYQAPAPALEAQGLPLDGADVSAADLETYGPVPPVMIHRAILGSVERLMALLIEEYKGRWPFWLNPRQCVILTINDTEPVMSWASEVKDILTGHDRVRDPANPRQPRPTGFAVEIDASARSLAKKLKEAREKQPGFILVVGKGDVAAKQVTVEATDGPSEGSGAGVSKGARQQMDPLALLEKMQEKVATYQ</sequence>